<name>A0A068S7J5_9FUNG</name>
<protein>
    <submittedName>
        <fullName evidence="1">Uncharacterized protein</fullName>
    </submittedName>
</protein>
<reference evidence="1" key="1">
    <citation type="submission" date="2013-08" db="EMBL/GenBank/DDBJ databases">
        <title>Gene expansion shapes genome architecture in the human pathogen Lichtheimia corymbifera: an evolutionary genomics analysis in the ancient terrestrial Mucorales (Mucoromycotina).</title>
        <authorList>
            <person name="Schwartze V.U."/>
            <person name="Winter S."/>
            <person name="Shelest E."/>
            <person name="Marcet-Houben M."/>
            <person name="Horn F."/>
            <person name="Wehner S."/>
            <person name="Hoffmann K."/>
            <person name="Riege K."/>
            <person name="Sammeth M."/>
            <person name="Nowrousian M."/>
            <person name="Valiante V."/>
            <person name="Linde J."/>
            <person name="Jacobsen I.D."/>
            <person name="Marz M."/>
            <person name="Brakhage A.A."/>
            <person name="Gabaldon T."/>
            <person name="Bocker S."/>
            <person name="Voigt K."/>
        </authorList>
    </citation>
    <scope>NUCLEOTIDE SEQUENCE [LARGE SCALE GENOMIC DNA]</scope>
    <source>
        <strain evidence="1">FSU 9682</strain>
    </source>
</reference>
<dbReference type="VEuPathDB" id="FungiDB:LCOR_09127.1"/>
<organism evidence="1 2">
    <name type="scientific">Lichtheimia corymbifera JMRC:FSU:9682</name>
    <dbReference type="NCBI Taxonomy" id="1263082"/>
    <lineage>
        <taxon>Eukaryota</taxon>
        <taxon>Fungi</taxon>
        <taxon>Fungi incertae sedis</taxon>
        <taxon>Mucoromycota</taxon>
        <taxon>Mucoromycotina</taxon>
        <taxon>Mucoromycetes</taxon>
        <taxon>Mucorales</taxon>
        <taxon>Lichtheimiaceae</taxon>
        <taxon>Lichtheimia</taxon>
    </lineage>
</organism>
<keyword evidence="2" id="KW-1185">Reference proteome</keyword>
<dbReference type="AlphaFoldDB" id="A0A068S7J5"/>
<dbReference type="EMBL" id="CBTN010000055">
    <property type="protein sequence ID" value="CDH58259.1"/>
    <property type="molecule type" value="Genomic_DNA"/>
</dbReference>
<accession>A0A068S7J5</accession>
<comment type="caution">
    <text evidence="1">The sequence shown here is derived from an EMBL/GenBank/DDBJ whole genome shotgun (WGS) entry which is preliminary data.</text>
</comment>
<evidence type="ECO:0000313" key="2">
    <source>
        <dbReference type="Proteomes" id="UP000027586"/>
    </source>
</evidence>
<gene>
    <name evidence="1" type="ORF">LCOR_09127.1</name>
</gene>
<sequence>MCRRLVYVFQSTTAFYAKRCKRFNVHGGRLVIRLLSYDGILTQMCKRGSLRLTETGPFNVYRGRLVIRLLSYDGILTQMCKRQIVAPWYPWRRFLFISNSTKINADSSRALTDAVSIATTTTSPAKRNSRGACQIRIDDPCCLHIEQESNYDPPHDWSNTTGVPGFDQGV</sequence>
<evidence type="ECO:0000313" key="1">
    <source>
        <dbReference type="EMBL" id="CDH58259.1"/>
    </source>
</evidence>
<proteinExistence type="predicted"/>
<dbReference type="Proteomes" id="UP000027586">
    <property type="component" value="Unassembled WGS sequence"/>
</dbReference>